<sequence>MQMTYLEEWALIDWDYSSSLSGATEALRASTLRLPVVGGAKADIQNVKDAICSAVDVMQAMASSICLLLSKVGNVNSLVDELANLSAKERALLDHCKDLLSTIAAMQVTECSMRTHVVQLKRVPPSLTMKV</sequence>
<evidence type="ECO:0000313" key="2">
    <source>
        <dbReference type="EMBL" id="SPC75787.1"/>
    </source>
</evidence>
<dbReference type="GO" id="GO:0005880">
    <property type="term" value="C:nuclear microtubule"/>
    <property type="evidence" value="ECO:0007669"/>
    <property type="project" value="TreeGrafter"/>
</dbReference>
<dbReference type="PANTHER" id="PTHR31807:SF38">
    <property type="entry name" value="QWRF MOTIF-CONTAINING PROTEIN 9"/>
    <property type="match status" value="1"/>
</dbReference>
<dbReference type="Pfam" id="PF04484">
    <property type="entry name" value="QWRF"/>
    <property type="match status" value="1"/>
</dbReference>
<dbReference type="AlphaFoldDB" id="A0A2N9E9Y7"/>
<dbReference type="InterPro" id="IPR007573">
    <property type="entry name" value="QWRF"/>
</dbReference>
<dbReference type="GO" id="GO:0005737">
    <property type="term" value="C:cytoplasm"/>
    <property type="evidence" value="ECO:0007669"/>
    <property type="project" value="TreeGrafter"/>
</dbReference>
<dbReference type="GO" id="GO:0008017">
    <property type="term" value="F:microtubule binding"/>
    <property type="evidence" value="ECO:0007669"/>
    <property type="project" value="TreeGrafter"/>
</dbReference>
<gene>
    <name evidence="2" type="ORF">FSB_LOCUS3669</name>
</gene>
<accession>A0A2N9E9Y7</accession>
<comment type="similarity">
    <text evidence="1">Belongs to the QWRF family.</text>
</comment>
<dbReference type="GO" id="GO:0051225">
    <property type="term" value="P:spindle assembly"/>
    <property type="evidence" value="ECO:0007669"/>
    <property type="project" value="TreeGrafter"/>
</dbReference>
<protein>
    <submittedName>
        <fullName evidence="2">Uncharacterized protein</fullName>
    </submittedName>
</protein>
<name>A0A2N9E9Y7_FAGSY</name>
<organism evidence="2">
    <name type="scientific">Fagus sylvatica</name>
    <name type="common">Beechnut</name>
    <dbReference type="NCBI Taxonomy" id="28930"/>
    <lineage>
        <taxon>Eukaryota</taxon>
        <taxon>Viridiplantae</taxon>
        <taxon>Streptophyta</taxon>
        <taxon>Embryophyta</taxon>
        <taxon>Tracheophyta</taxon>
        <taxon>Spermatophyta</taxon>
        <taxon>Magnoliopsida</taxon>
        <taxon>eudicotyledons</taxon>
        <taxon>Gunneridae</taxon>
        <taxon>Pentapetalae</taxon>
        <taxon>rosids</taxon>
        <taxon>fabids</taxon>
        <taxon>Fagales</taxon>
        <taxon>Fagaceae</taxon>
        <taxon>Fagus</taxon>
    </lineage>
</organism>
<dbReference type="EMBL" id="OIVN01000180">
    <property type="protein sequence ID" value="SPC75787.1"/>
    <property type="molecule type" value="Genomic_DNA"/>
</dbReference>
<reference evidence="2" key="1">
    <citation type="submission" date="2018-02" db="EMBL/GenBank/DDBJ databases">
        <authorList>
            <person name="Cohen D.B."/>
            <person name="Kent A.D."/>
        </authorList>
    </citation>
    <scope>NUCLEOTIDE SEQUENCE</scope>
</reference>
<dbReference type="PANTHER" id="PTHR31807">
    <property type="entry name" value="AUGMIN FAMILY MEMBER"/>
    <property type="match status" value="1"/>
</dbReference>
<proteinExistence type="inferred from homology"/>
<evidence type="ECO:0000256" key="1">
    <source>
        <dbReference type="ARBA" id="ARBA00010016"/>
    </source>
</evidence>